<keyword evidence="3" id="KW-0479">Metal-binding</keyword>
<dbReference type="SUPFAM" id="SSF53474">
    <property type="entry name" value="alpha/beta-Hydrolases"/>
    <property type="match status" value="1"/>
</dbReference>
<dbReference type="Gene3D" id="3.40.50.1820">
    <property type="entry name" value="alpha/beta hydrolase"/>
    <property type="match status" value="2"/>
</dbReference>
<evidence type="ECO:0000256" key="1">
    <source>
        <dbReference type="ARBA" id="ARBA00006249"/>
    </source>
</evidence>
<evidence type="ECO:0000256" key="5">
    <source>
        <dbReference type="ARBA" id="ARBA00022801"/>
    </source>
</evidence>
<keyword evidence="4" id="KW-0732">Signal</keyword>
<keyword evidence="10" id="KW-1185">Reference proteome</keyword>
<organism evidence="9 10">
    <name type="scientific">Sphaerotilus natans subsp. natans DSM 6575</name>
    <dbReference type="NCBI Taxonomy" id="1286631"/>
    <lineage>
        <taxon>Bacteria</taxon>
        <taxon>Pseudomonadati</taxon>
        <taxon>Pseudomonadota</taxon>
        <taxon>Betaproteobacteria</taxon>
        <taxon>Burkholderiales</taxon>
        <taxon>Sphaerotilaceae</taxon>
        <taxon>Sphaerotilus</taxon>
    </lineage>
</organism>
<evidence type="ECO:0000256" key="7">
    <source>
        <dbReference type="ARBA" id="ARBA00023157"/>
    </source>
</evidence>
<sequence>MRGWNAFHAQARRHEETPMNTPLTSRTKPTAARPRALLPVMLAILALTGCGSDEDDTSTPPTALPQLSAAQAGTLSGDCASLATKLNSLSNISVTAVTTIAAGGLKIGGQDIAEHCQVTALTESRTSAVDGQTYAIRFEMRLPKAWNGRFFHQGNGGLDGSVLTATGASGGGPLTHALAQGFAVLSSDAGHTAAQNPAFGIDPQARLNYGYQAAAKLTPIAHAIIQTAYGRNADRAYFGGCSNGGRHAMVAAARMPESYDGYLVGAPGFNLPKAATANIYKGQRYAMVATSPTTDLSTAITTAERKVVADAVLAKCDALDGATDGLVQDTDACQAAFQWDRDVPTCSGDTRDGTCLTAAQKTAIAPIFSGAVDSSGKAFYARFPFDPGYAGSGIPSWAFTAPSQRDAVAIAFTFKTPPDNPVGFDGVAFALNSNIDTLLQQIEATNATYTESSMAFMTPPSPTDLSKLKNRGAKMMVYHGVSDPIFSVEDTTTWYKALAAANSGDASNFARLFRVPGMGHCSGGPATDQFDAVSALVKWVEQGQAPDSLIAKARGTGNAGGVNADVPSTWAVDRSRPLCAWPKVARYKGTGSLDDASSFECRS</sequence>
<evidence type="ECO:0000256" key="8">
    <source>
        <dbReference type="SAM" id="MobiDB-lite"/>
    </source>
</evidence>
<dbReference type="InterPro" id="IPR011118">
    <property type="entry name" value="Tannase/feruloyl_esterase"/>
</dbReference>
<keyword evidence="7" id="KW-1015">Disulfide bond</keyword>
<protein>
    <submittedName>
        <fullName evidence="9">Tannase and feruloyl esterase</fullName>
    </submittedName>
</protein>
<proteinExistence type="inferred from homology"/>
<dbReference type="PANTHER" id="PTHR33938">
    <property type="entry name" value="FERULOYL ESTERASE B-RELATED"/>
    <property type="match status" value="1"/>
</dbReference>
<feature type="compositionally biased region" description="Polar residues" evidence="8">
    <location>
        <begin position="18"/>
        <end position="28"/>
    </location>
</feature>
<comment type="caution">
    <text evidence="9">The sequence shown here is derived from an EMBL/GenBank/DDBJ whole genome shotgun (WGS) entry which is preliminary data.</text>
</comment>
<dbReference type="PATRIC" id="fig|1286631.3.peg.514"/>
<dbReference type="GO" id="GO:0046872">
    <property type="term" value="F:metal ion binding"/>
    <property type="evidence" value="ECO:0007669"/>
    <property type="project" value="UniProtKB-KW"/>
</dbReference>
<keyword evidence="6" id="KW-0106">Calcium</keyword>
<comment type="similarity">
    <text evidence="1">Belongs to the tannase family.</text>
</comment>
<keyword evidence="5" id="KW-0378">Hydrolase</keyword>
<dbReference type="Proteomes" id="UP000026714">
    <property type="component" value="Unassembled WGS sequence"/>
</dbReference>
<reference evidence="9 10" key="1">
    <citation type="journal article" date="2014" name="FEMS Microbiol. Ecol.">
        <title>Sphaerotilus natans encrusted with nanoball-shaped Fe(III) oxide minerals formed by nitrate-reducing mixotrophic Fe(II) oxidation.</title>
        <authorList>
            <person name="Park S."/>
            <person name="Kim D.H."/>
            <person name="Lee J.H."/>
            <person name="Hur H.G."/>
        </authorList>
    </citation>
    <scope>NUCLEOTIDE SEQUENCE [LARGE SCALE GENOMIC DNA]</scope>
    <source>
        <strain evidence="9 10">DSM 6575</strain>
    </source>
</reference>
<evidence type="ECO:0000256" key="4">
    <source>
        <dbReference type="ARBA" id="ARBA00022729"/>
    </source>
</evidence>
<evidence type="ECO:0000256" key="6">
    <source>
        <dbReference type="ARBA" id="ARBA00022837"/>
    </source>
</evidence>
<dbReference type="AlphaFoldDB" id="A0A059KR93"/>
<name>A0A059KR93_9BURK</name>
<dbReference type="EMBL" id="AZRA01000011">
    <property type="protein sequence ID" value="KDB53890.1"/>
    <property type="molecule type" value="Genomic_DNA"/>
</dbReference>
<evidence type="ECO:0000256" key="2">
    <source>
        <dbReference type="ARBA" id="ARBA00022487"/>
    </source>
</evidence>
<dbReference type="GO" id="GO:0052689">
    <property type="term" value="F:carboxylic ester hydrolase activity"/>
    <property type="evidence" value="ECO:0007669"/>
    <property type="project" value="UniProtKB-KW"/>
</dbReference>
<dbReference type="PANTHER" id="PTHR33938:SF15">
    <property type="entry name" value="FERULOYL ESTERASE B-RELATED"/>
    <property type="match status" value="1"/>
</dbReference>
<accession>A0A059KR93</accession>
<dbReference type="STRING" id="34103.SAMN05421778_10818"/>
<evidence type="ECO:0000313" key="9">
    <source>
        <dbReference type="EMBL" id="KDB53890.1"/>
    </source>
</evidence>
<feature type="region of interest" description="Disordered" evidence="8">
    <location>
        <begin position="1"/>
        <end position="32"/>
    </location>
</feature>
<keyword evidence="2" id="KW-0719">Serine esterase</keyword>
<gene>
    <name evidence="9" type="ORF">X805_05220</name>
</gene>
<dbReference type="eggNOG" id="COG3509">
    <property type="taxonomic scope" value="Bacteria"/>
</dbReference>
<dbReference type="InterPro" id="IPR029058">
    <property type="entry name" value="AB_hydrolase_fold"/>
</dbReference>
<evidence type="ECO:0000256" key="3">
    <source>
        <dbReference type="ARBA" id="ARBA00022723"/>
    </source>
</evidence>
<evidence type="ECO:0000313" key="10">
    <source>
        <dbReference type="Proteomes" id="UP000026714"/>
    </source>
</evidence>
<dbReference type="Pfam" id="PF07519">
    <property type="entry name" value="Tannase"/>
    <property type="match status" value="1"/>
</dbReference>